<protein>
    <submittedName>
        <fullName evidence="3">Glycosyltransferase family 4 protein</fullName>
    </submittedName>
</protein>
<accession>A0AAF0CSW3</accession>
<dbReference type="PANTHER" id="PTHR12526">
    <property type="entry name" value="GLYCOSYLTRANSFERASE"/>
    <property type="match status" value="1"/>
</dbReference>
<reference evidence="3" key="1">
    <citation type="submission" date="2023-03" db="EMBL/GenBank/DDBJ databases">
        <title>Lomoglobus Profundus gen. nov., sp. nov., a novel member of the phylum Verrucomicrobia, isolated from deep-marine sediment of South China Sea.</title>
        <authorList>
            <person name="Ahmad T."/>
            <person name="Ishaq S.E."/>
            <person name="Wang F."/>
        </authorList>
    </citation>
    <scope>NUCLEOTIDE SEQUENCE</scope>
    <source>
        <strain evidence="3">LMO-M01</strain>
    </source>
</reference>
<feature type="domain" description="Glycosyltransferase subfamily 4-like N-terminal" evidence="2">
    <location>
        <begin position="22"/>
        <end position="121"/>
    </location>
</feature>
<dbReference type="KEGG" id="slom:PXH66_10820"/>
<evidence type="ECO:0000313" key="4">
    <source>
        <dbReference type="Proteomes" id="UP001218638"/>
    </source>
</evidence>
<dbReference type="GO" id="GO:0016757">
    <property type="term" value="F:glycosyltransferase activity"/>
    <property type="evidence" value="ECO:0007669"/>
    <property type="project" value="InterPro"/>
</dbReference>
<dbReference type="InterPro" id="IPR028098">
    <property type="entry name" value="Glyco_trans_4-like_N"/>
</dbReference>
<sequence>MKITIVSGFFLPIPPLAGGATEKTWYRLAQVFAARGHEITIVSRTWEGLPDNSVSGGIRHLRLTGYDHSPNLRKNLWLDLKWSLRVYRHLPKADIVVVNSVALPVWLGTIRRSTGKVVIMTGRVPKGQYRWYRKISMVLAASTHIRSAVIAENPRLTKVTDVWGYPIDWQLMSAQSSPYATTDLNHSREVTIGYIGRIHREKGITVLSEAVSLLCKRDGLPPWNVLVCGPTEISRGGSGDAYANEIKTSMTESIGPSRVRWMPPQFDGAKLAAVYQSLDVFCLPSLSENGETFGVAAVEAMAAGAATVVSQLSCFQDFAENNRTALVFDHRSIRAAEDLAAALERLIRDPELRQRVARESQNEVARFDFQTYADSLLQNFDRLISSD</sequence>
<feature type="domain" description="Glycosyl transferase family 1" evidence="1">
    <location>
        <begin position="188"/>
        <end position="361"/>
    </location>
</feature>
<dbReference type="SUPFAM" id="SSF53756">
    <property type="entry name" value="UDP-Glycosyltransferase/glycogen phosphorylase"/>
    <property type="match status" value="1"/>
</dbReference>
<evidence type="ECO:0000259" key="2">
    <source>
        <dbReference type="Pfam" id="PF13439"/>
    </source>
</evidence>
<dbReference type="InterPro" id="IPR001296">
    <property type="entry name" value="Glyco_trans_1"/>
</dbReference>
<name>A0AAF0CSW3_9BACT</name>
<proteinExistence type="predicted"/>
<dbReference type="Gene3D" id="3.40.50.2000">
    <property type="entry name" value="Glycogen Phosphorylase B"/>
    <property type="match status" value="2"/>
</dbReference>
<evidence type="ECO:0000313" key="3">
    <source>
        <dbReference type="EMBL" id="WED67341.1"/>
    </source>
</evidence>
<dbReference type="CDD" id="cd03801">
    <property type="entry name" value="GT4_PimA-like"/>
    <property type="match status" value="1"/>
</dbReference>
<dbReference type="Proteomes" id="UP001218638">
    <property type="component" value="Chromosome"/>
</dbReference>
<dbReference type="Pfam" id="PF13439">
    <property type="entry name" value="Glyco_transf_4"/>
    <property type="match status" value="1"/>
</dbReference>
<dbReference type="AlphaFoldDB" id="A0AAF0CSW3"/>
<keyword evidence="4" id="KW-1185">Reference proteome</keyword>
<dbReference type="RefSeq" id="WP_330928083.1">
    <property type="nucleotide sequence ID" value="NZ_CP119075.1"/>
</dbReference>
<dbReference type="Pfam" id="PF00534">
    <property type="entry name" value="Glycos_transf_1"/>
    <property type="match status" value="1"/>
</dbReference>
<gene>
    <name evidence="3" type="ORF">PXH66_10820</name>
</gene>
<dbReference type="EMBL" id="CP119075">
    <property type="protein sequence ID" value="WED67341.1"/>
    <property type="molecule type" value="Genomic_DNA"/>
</dbReference>
<evidence type="ECO:0000259" key="1">
    <source>
        <dbReference type="Pfam" id="PF00534"/>
    </source>
</evidence>
<organism evidence="3 4">
    <name type="scientific">Synoicihabitans lomoniglobus</name>
    <dbReference type="NCBI Taxonomy" id="2909285"/>
    <lineage>
        <taxon>Bacteria</taxon>
        <taxon>Pseudomonadati</taxon>
        <taxon>Verrucomicrobiota</taxon>
        <taxon>Opitutia</taxon>
        <taxon>Opitutales</taxon>
        <taxon>Opitutaceae</taxon>
        <taxon>Synoicihabitans</taxon>
    </lineage>
</organism>